<sequence length="633" mass="67391">MFTFTTLIALPCMLRAVSARTLWIPQEWENEDWTLTKRADTCGGDSALSQCGSGFPSDFCCGENTVCLSLNTTTTITAALCCPAGQSCSTISPVSCDQTYQNATSNPGSQLHSKPTARLDTCGDACCPMGYRCSGKLCIALSESEVATTSSSALSSATSSASPTATTSSETSTADPTSTPSASASSAADAASTTSSTPGEKEESSSDFSGKSFVAGFIPGIMIGVLLLAALIFCLRRRKQSKSSAISEKKHYSKDTLTDLGLNGPSRRPTVHGRSISEPTVDMSLGHRTDFANRTSPEQKTRDVVHSGLSGYVVNVESPARRPANPTPQGKAWLSHSPFVNQVATPKPSQSPLPRHLKRGTLSFDSFKISPVRGRRQSQQAPTARLVDDHRPDLARQGSTETIKVAMGTPSQNPSTAGTLPSKTYQPQFAQNNHTASSSNKSWQTTHSSRSPDITPIEDDPDYSTPTRPGRNSNIVNIGASLNSPYTTPTYPAPLTNRDSTRTQPQVTYPPMKATTASQPYPTPQSSAGHRSYVAPVAHTGHASTFADTGMPFLKSPNLQPPSPAYAGNGKGRSRLTGLFPNWSSSGGGDSGDRMTRVSRETTWGGMIEKAGLRRSQLYTGKQGDPREWNRRA</sequence>
<dbReference type="eggNOG" id="ENOG502SF4J">
    <property type="taxonomic scope" value="Eukaryota"/>
</dbReference>
<dbReference type="InterPro" id="IPR051694">
    <property type="entry name" value="Immunoregulatory_rcpt-like"/>
</dbReference>
<feature type="compositionally biased region" description="Low complexity" evidence="5">
    <location>
        <begin position="485"/>
        <end position="496"/>
    </location>
</feature>
<feature type="compositionally biased region" description="Low complexity" evidence="5">
    <location>
        <begin position="152"/>
        <end position="197"/>
    </location>
</feature>
<dbReference type="OrthoDB" id="5338512at2759"/>
<feature type="region of interest" description="Disordered" evidence="5">
    <location>
        <begin position="343"/>
        <end position="529"/>
    </location>
</feature>
<dbReference type="GeneID" id="27903796"/>
<feature type="compositionally biased region" description="Polar residues" evidence="5">
    <location>
        <begin position="409"/>
        <end position="452"/>
    </location>
</feature>
<organism evidence="8 9">
    <name type="scientific">Sphaerulina musiva (strain SO2202)</name>
    <name type="common">Poplar stem canker fungus</name>
    <name type="synonym">Septoria musiva</name>
    <dbReference type="NCBI Taxonomy" id="692275"/>
    <lineage>
        <taxon>Eukaryota</taxon>
        <taxon>Fungi</taxon>
        <taxon>Dikarya</taxon>
        <taxon>Ascomycota</taxon>
        <taxon>Pezizomycotina</taxon>
        <taxon>Dothideomycetes</taxon>
        <taxon>Dothideomycetidae</taxon>
        <taxon>Mycosphaerellales</taxon>
        <taxon>Mycosphaerellaceae</taxon>
        <taxon>Sphaerulina</taxon>
    </lineage>
</organism>
<protein>
    <recommendedName>
        <fullName evidence="10">Mid2 domain-containing protein</fullName>
    </recommendedName>
</protein>
<reference evidence="8 9" key="1">
    <citation type="journal article" date="2012" name="PLoS Pathog.">
        <title>Diverse lifestyles and strategies of plant pathogenesis encoded in the genomes of eighteen Dothideomycetes fungi.</title>
        <authorList>
            <person name="Ohm R.A."/>
            <person name="Feau N."/>
            <person name="Henrissat B."/>
            <person name="Schoch C.L."/>
            <person name="Horwitz B.A."/>
            <person name="Barry K.W."/>
            <person name="Condon B.J."/>
            <person name="Copeland A.C."/>
            <person name="Dhillon B."/>
            <person name="Glaser F."/>
            <person name="Hesse C.N."/>
            <person name="Kosti I."/>
            <person name="LaButti K."/>
            <person name="Lindquist E.A."/>
            <person name="Lucas S."/>
            <person name="Salamov A.A."/>
            <person name="Bradshaw R.E."/>
            <person name="Ciuffetti L."/>
            <person name="Hamelin R.C."/>
            <person name="Kema G.H.J."/>
            <person name="Lawrence C."/>
            <person name="Scott J.A."/>
            <person name="Spatafora J.W."/>
            <person name="Turgeon B.G."/>
            <person name="de Wit P.J.G.M."/>
            <person name="Zhong S."/>
            <person name="Goodwin S.B."/>
            <person name="Grigoriev I.V."/>
        </authorList>
    </citation>
    <scope>NUCLEOTIDE SEQUENCE [LARGE SCALE GENOMIC DNA]</scope>
    <source>
        <strain evidence="8 9">SO2202</strain>
    </source>
</reference>
<evidence type="ECO:0000313" key="9">
    <source>
        <dbReference type="Proteomes" id="UP000016931"/>
    </source>
</evidence>
<feature type="region of interest" description="Disordered" evidence="5">
    <location>
        <begin position="152"/>
        <end position="208"/>
    </location>
</feature>
<comment type="subcellular location">
    <subcellularLocation>
        <location evidence="1">Membrane</location>
        <topology evidence="1">Single-pass membrane protein</topology>
    </subcellularLocation>
</comment>
<gene>
    <name evidence="8" type="ORF">SEPMUDRAFT_151187</name>
</gene>
<keyword evidence="9" id="KW-1185">Reference proteome</keyword>
<feature type="compositionally biased region" description="Basic and acidic residues" evidence="5">
    <location>
        <begin position="624"/>
        <end position="633"/>
    </location>
</feature>
<keyword evidence="2 6" id="KW-0812">Transmembrane</keyword>
<dbReference type="GO" id="GO:0016020">
    <property type="term" value="C:membrane"/>
    <property type="evidence" value="ECO:0007669"/>
    <property type="project" value="UniProtKB-SubCell"/>
</dbReference>
<feature type="signal peptide" evidence="7">
    <location>
        <begin position="1"/>
        <end position="19"/>
    </location>
</feature>
<keyword evidence="3 6" id="KW-1133">Transmembrane helix</keyword>
<evidence type="ECO:0000256" key="1">
    <source>
        <dbReference type="ARBA" id="ARBA00004167"/>
    </source>
</evidence>
<evidence type="ECO:0000256" key="6">
    <source>
        <dbReference type="SAM" id="Phobius"/>
    </source>
</evidence>
<feature type="compositionally biased region" description="Polar residues" evidence="5">
    <location>
        <begin position="464"/>
        <end position="484"/>
    </location>
</feature>
<evidence type="ECO:0000313" key="8">
    <source>
        <dbReference type="EMBL" id="EMF10171.1"/>
    </source>
</evidence>
<evidence type="ECO:0000256" key="7">
    <source>
        <dbReference type="SAM" id="SignalP"/>
    </source>
</evidence>
<name>M3AVR9_SPHMS</name>
<evidence type="ECO:0000256" key="4">
    <source>
        <dbReference type="ARBA" id="ARBA00023136"/>
    </source>
</evidence>
<dbReference type="EMBL" id="KB456268">
    <property type="protein sequence ID" value="EMF10171.1"/>
    <property type="molecule type" value="Genomic_DNA"/>
</dbReference>
<evidence type="ECO:0000256" key="2">
    <source>
        <dbReference type="ARBA" id="ARBA00022692"/>
    </source>
</evidence>
<evidence type="ECO:0000256" key="3">
    <source>
        <dbReference type="ARBA" id="ARBA00022989"/>
    </source>
</evidence>
<feature type="compositionally biased region" description="Polar residues" evidence="5">
    <location>
        <begin position="515"/>
        <end position="529"/>
    </location>
</feature>
<dbReference type="OMA" id="DPREWNR"/>
<feature type="chain" id="PRO_5004031570" description="Mid2 domain-containing protein" evidence="7">
    <location>
        <begin position="20"/>
        <end position="633"/>
    </location>
</feature>
<dbReference type="GO" id="GO:0071944">
    <property type="term" value="C:cell periphery"/>
    <property type="evidence" value="ECO:0007669"/>
    <property type="project" value="UniProtKB-ARBA"/>
</dbReference>
<dbReference type="PANTHER" id="PTHR15549">
    <property type="entry name" value="PAIRED IMMUNOGLOBULIN-LIKE TYPE 2 RECEPTOR"/>
    <property type="match status" value="1"/>
</dbReference>
<proteinExistence type="predicted"/>
<feature type="region of interest" description="Disordered" evidence="5">
    <location>
        <begin position="601"/>
        <end position="633"/>
    </location>
</feature>
<feature type="transmembrane region" description="Helical" evidence="6">
    <location>
        <begin position="213"/>
        <end position="235"/>
    </location>
</feature>
<keyword evidence="4 6" id="KW-0472">Membrane</keyword>
<dbReference type="RefSeq" id="XP_016758292.1">
    <property type="nucleotide sequence ID" value="XM_016906659.1"/>
</dbReference>
<dbReference type="PANTHER" id="PTHR15549:SF30">
    <property type="entry name" value="MID2 DOMAIN-CONTAINING PROTEIN"/>
    <property type="match status" value="1"/>
</dbReference>
<evidence type="ECO:0000256" key="5">
    <source>
        <dbReference type="SAM" id="MobiDB-lite"/>
    </source>
</evidence>
<keyword evidence="7" id="KW-0732">Signal</keyword>
<accession>M3AVR9</accession>
<feature type="compositionally biased region" description="Polar residues" evidence="5">
    <location>
        <begin position="343"/>
        <end position="352"/>
    </location>
</feature>
<evidence type="ECO:0008006" key="10">
    <source>
        <dbReference type="Google" id="ProtNLM"/>
    </source>
</evidence>
<dbReference type="AlphaFoldDB" id="M3AVR9"/>
<feature type="region of interest" description="Disordered" evidence="5">
    <location>
        <begin position="257"/>
        <end position="281"/>
    </location>
</feature>
<dbReference type="HOGENOM" id="CLU_432214_0_0_1"/>
<dbReference type="Proteomes" id="UP000016931">
    <property type="component" value="Unassembled WGS sequence"/>
</dbReference>